<dbReference type="Proteomes" id="UP000281549">
    <property type="component" value="Unassembled WGS sequence"/>
</dbReference>
<dbReference type="PANTHER" id="PTHR12378:SF7">
    <property type="entry name" value="DESUMOYLATING ISOPEPTIDASE 1"/>
    <property type="match status" value="1"/>
</dbReference>
<dbReference type="Gene3D" id="3.90.1720.30">
    <property type="entry name" value="PPPDE domains"/>
    <property type="match status" value="1"/>
</dbReference>
<name>A0A4P9YMP7_ROZAC</name>
<protein>
    <submittedName>
        <fullName evidence="5">DUF862-domain-containing protein</fullName>
    </submittedName>
</protein>
<keyword evidence="2" id="KW-0645">Protease</keyword>
<evidence type="ECO:0000313" key="6">
    <source>
        <dbReference type="Proteomes" id="UP000281549"/>
    </source>
</evidence>
<dbReference type="GO" id="GO:0070646">
    <property type="term" value="P:protein modification by small protein removal"/>
    <property type="evidence" value="ECO:0007669"/>
    <property type="project" value="TreeGrafter"/>
</dbReference>
<dbReference type="SMART" id="SM01179">
    <property type="entry name" value="DUF862"/>
    <property type="match status" value="1"/>
</dbReference>
<dbReference type="EMBL" id="ML005017">
    <property type="protein sequence ID" value="RKP20824.1"/>
    <property type="molecule type" value="Genomic_DNA"/>
</dbReference>
<reference evidence="6" key="1">
    <citation type="journal article" date="2018" name="Nat. Microbiol.">
        <title>Leveraging single-cell genomics to expand the fungal tree of life.</title>
        <authorList>
            <person name="Ahrendt S.R."/>
            <person name="Quandt C.A."/>
            <person name="Ciobanu D."/>
            <person name="Clum A."/>
            <person name="Salamov A."/>
            <person name="Andreopoulos B."/>
            <person name="Cheng J.F."/>
            <person name="Woyke T."/>
            <person name="Pelin A."/>
            <person name="Henrissat B."/>
            <person name="Reynolds N.K."/>
            <person name="Benny G.L."/>
            <person name="Smith M.E."/>
            <person name="James T.Y."/>
            <person name="Grigoriev I.V."/>
        </authorList>
    </citation>
    <scope>NUCLEOTIDE SEQUENCE [LARGE SCALE GENOMIC DNA]</scope>
    <source>
        <strain evidence="6">CSF55</strain>
    </source>
</reference>
<accession>A0A4P9YMP7</accession>
<comment type="similarity">
    <text evidence="1">Belongs to the DeSI family.</text>
</comment>
<keyword evidence="3" id="KW-0378">Hydrolase</keyword>
<evidence type="ECO:0000256" key="1">
    <source>
        <dbReference type="ARBA" id="ARBA00008140"/>
    </source>
</evidence>
<gene>
    <name evidence="5" type="ORF">ROZALSC1DRAFT_27719</name>
</gene>
<evidence type="ECO:0000259" key="4">
    <source>
        <dbReference type="PROSITE" id="PS51858"/>
    </source>
</evidence>
<feature type="domain" description="PPPDE" evidence="4">
    <location>
        <begin position="2"/>
        <end position="143"/>
    </location>
</feature>
<evidence type="ECO:0000256" key="2">
    <source>
        <dbReference type="ARBA" id="ARBA00022670"/>
    </source>
</evidence>
<dbReference type="GO" id="GO:0008233">
    <property type="term" value="F:peptidase activity"/>
    <property type="evidence" value="ECO:0007669"/>
    <property type="project" value="UniProtKB-KW"/>
</dbReference>
<dbReference type="Pfam" id="PF05903">
    <property type="entry name" value="Peptidase_C97"/>
    <property type="match status" value="1"/>
</dbReference>
<evidence type="ECO:0000256" key="3">
    <source>
        <dbReference type="ARBA" id="ARBA00022801"/>
    </source>
</evidence>
<dbReference type="InterPro" id="IPR008580">
    <property type="entry name" value="PPPDE_dom"/>
</dbReference>
<evidence type="ECO:0000313" key="5">
    <source>
        <dbReference type="EMBL" id="RKP20824.1"/>
    </source>
</evidence>
<organism evidence="5 6">
    <name type="scientific">Rozella allomycis (strain CSF55)</name>
    <dbReference type="NCBI Taxonomy" id="988480"/>
    <lineage>
        <taxon>Eukaryota</taxon>
        <taxon>Fungi</taxon>
        <taxon>Fungi incertae sedis</taxon>
        <taxon>Cryptomycota</taxon>
        <taxon>Cryptomycota incertae sedis</taxon>
        <taxon>Rozella</taxon>
    </lineage>
</organism>
<proteinExistence type="inferred from homology"/>
<dbReference type="GO" id="GO:0006508">
    <property type="term" value="P:proteolysis"/>
    <property type="evidence" value="ECO:0007669"/>
    <property type="project" value="UniProtKB-KW"/>
</dbReference>
<dbReference type="PANTHER" id="PTHR12378">
    <property type="entry name" value="DESUMOYLATING ISOPEPTIDASE"/>
    <property type="match status" value="1"/>
</dbReference>
<dbReference type="AlphaFoldDB" id="A0A4P9YMP7"/>
<dbReference type="InterPro" id="IPR042266">
    <property type="entry name" value="PPPDE_sf"/>
</dbReference>
<sequence length="386" mass="44950">MSDVYLYVYDLSRGMAKQLGPMFQVNIDAIYHTSVVVFRKEYYYGQGIHVNSRPGETIYGATIERIKIGETCIDEATFKEYLSELSQSKYRMDSYHLLDQNCNHFSDDVSFFLTGKRIPSHIVELPENVMKTPLGQLIRPFIEQMFGPSQINDTTPLLENNIVINKRKFVDYEEAKLIEKLDECGYLLIKKALKESDVIIDFDLNWLKSGTNEISLRYVIDGVGLLILRDQISISEKDILVFFEQVKEKDTLNSFFHLLCNFTFKNEVNVCFISSLIEFARHWLNESFELCDSFFDAFYNILSGKMPFELITEVSVLILHQISLESNLKKERWLEILKECIIKALIDEKEFQDLKETLIALDGIQIIENCPESVWKREILTLIENK</sequence>
<dbReference type="PROSITE" id="PS51858">
    <property type="entry name" value="PPPDE"/>
    <property type="match status" value="1"/>
</dbReference>